<feature type="transmembrane region" description="Helical" evidence="2">
    <location>
        <begin position="202"/>
        <end position="228"/>
    </location>
</feature>
<feature type="transmembrane region" description="Helical" evidence="2">
    <location>
        <begin position="174"/>
        <end position="195"/>
    </location>
</feature>
<accession>A0A0G4L2B9</accession>
<dbReference type="Proteomes" id="UP000045706">
    <property type="component" value="Unassembled WGS sequence"/>
</dbReference>
<sequence length="423" mass="46049">MARKSANGGYRPIFASLPFVFSLISVILAIIVLIAGSRTNILDELSFFKVSRDNRRILKPGIPVLIKDKVDTSNFDIKSKLSGSTYLQDLTELSGIDLVGQDVTAESLGLARTYTISLLGYCSHHSDSTSCTSPRMGYFFDPISVLKLDTTAVANLDTSGIDKALAKYERISQFLVFAYMASIVFAILGPILSVFGSKIRIIGFAGIFLSWLAAIILLVASGTGHYIYQHLSKAIDSDLDPVGIDSDFGLLLVPSWLSFGFALLAAVFTSFRPRDQSSRRNPDLSFDTKHRSGADGHVTGQANESAGPGSGLLNRVQTWGRQKYIGIGKQPGAERHGDRGIPRGGGARSGDLSDDEQHLVSREQQGMYGSRRESLNFEPRAFPSRTSSDDGYGGQGDIAMMPLDNRGQKDLNTAYEPYSSRFF</sequence>
<feature type="non-terminal residue" evidence="3">
    <location>
        <position position="423"/>
    </location>
</feature>
<dbReference type="Pfam" id="PF06687">
    <property type="entry name" value="SUR7"/>
    <property type="match status" value="1"/>
</dbReference>
<feature type="compositionally biased region" description="Basic and acidic residues" evidence="1">
    <location>
        <begin position="332"/>
        <end position="341"/>
    </location>
</feature>
<evidence type="ECO:0000313" key="4">
    <source>
        <dbReference type="Proteomes" id="UP000045706"/>
    </source>
</evidence>
<proteinExistence type="predicted"/>
<dbReference type="GO" id="GO:0031505">
    <property type="term" value="P:fungal-type cell wall organization"/>
    <property type="evidence" value="ECO:0007669"/>
    <property type="project" value="TreeGrafter"/>
</dbReference>
<dbReference type="GO" id="GO:0051285">
    <property type="term" value="C:cell cortex of cell tip"/>
    <property type="evidence" value="ECO:0007669"/>
    <property type="project" value="TreeGrafter"/>
</dbReference>
<dbReference type="AlphaFoldDB" id="A0A0G4L2B9"/>
<feature type="transmembrane region" description="Helical" evidence="2">
    <location>
        <begin position="248"/>
        <end position="271"/>
    </location>
</feature>
<dbReference type="InterPro" id="IPR052413">
    <property type="entry name" value="SUR7_domain"/>
</dbReference>
<evidence type="ECO:0000313" key="3">
    <source>
        <dbReference type="EMBL" id="CRK16131.1"/>
    </source>
</evidence>
<keyword evidence="2" id="KW-0472">Membrane</keyword>
<evidence type="ECO:0000256" key="1">
    <source>
        <dbReference type="SAM" id="MobiDB-lite"/>
    </source>
</evidence>
<reference evidence="4" key="1">
    <citation type="submission" date="2015-05" db="EMBL/GenBank/DDBJ databases">
        <authorList>
            <person name="Fogelqvist Johan"/>
        </authorList>
    </citation>
    <scope>NUCLEOTIDE SEQUENCE [LARGE SCALE GENOMIC DNA]</scope>
</reference>
<dbReference type="InterPro" id="IPR009571">
    <property type="entry name" value="SUR7/Rim9-like_fungi"/>
</dbReference>
<name>A0A0G4L2B9_VERLO</name>
<dbReference type="EMBL" id="CVQI01006668">
    <property type="protein sequence ID" value="CRK16131.1"/>
    <property type="molecule type" value="Genomic_DNA"/>
</dbReference>
<dbReference type="GO" id="GO:0005886">
    <property type="term" value="C:plasma membrane"/>
    <property type="evidence" value="ECO:0007669"/>
    <property type="project" value="InterPro"/>
</dbReference>
<dbReference type="PANTHER" id="PTHR28019:SF2">
    <property type="entry name" value="CELL MEMBRANE PROTEIN YLR413W-RELATED"/>
    <property type="match status" value="1"/>
</dbReference>
<dbReference type="PANTHER" id="PTHR28019">
    <property type="entry name" value="CELL MEMBRANE PROTEIN YLR413W-RELATED"/>
    <property type="match status" value="1"/>
</dbReference>
<keyword evidence="2" id="KW-0812">Transmembrane</keyword>
<feature type="transmembrane region" description="Helical" evidence="2">
    <location>
        <begin position="12"/>
        <end position="35"/>
    </location>
</feature>
<feature type="compositionally biased region" description="Basic and acidic residues" evidence="1">
    <location>
        <begin position="274"/>
        <end position="294"/>
    </location>
</feature>
<feature type="region of interest" description="Disordered" evidence="1">
    <location>
        <begin position="274"/>
        <end position="313"/>
    </location>
</feature>
<protein>
    <submittedName>
        <fullName evidence="3">Uncharacterized protein</fullName>
    </submittedName>
</protein>
<keyword evidence="2" id="KW-1133">Transmembrane helix</keyword>
<organism evidence="3 4">
    <name type="scientific">Verticillium longisporum</name>
    <name type="common">Verticillium dahliae var. longisporum</name>
    <dbReference type="NCBI Taxonomy" id="100787"/>
    <lineage>
        <taxon>Eukaryota</taxon>
        <taxon>Fungi</taxon>
        <taxon>Dikarya</taxon>
        <taxon>Ascomycota</taxon>
        <taxon>Pezizomycotina</taxon>
        <taxon>Sordariomycetes</taxon>
        <taxon>Hypocreomycetidae</taxon>
        <taxon>Glomerellales</taxon>
        <taxon>Plectosphaerellaceae</taxon>
        <taxon>Verticillium</taxon>
    </lineage>
</organism>
<gene>
    <name evidence="3" type="ORF">BN1723_002299</name>
</gene>
<evidence type="ECO:0000256" key="2">
    <source>
        <dbReference type="SAM" id="Phobius"/>
    </source>
</evidence>
<feature type="region of interest" description="Disordered" evidence="1">
    <location>
        <begin position="325"/>
        <end position="412"/>
    </location>
</feature>